<evidence type="ECO:0000256" key="4">
    <source>
        <dbReference type="ARBA" id="ARBA00022840"/>
    </source>
</evidence>
<dbReference type="Pfam" id="PF13086">
    <property type="entry name" value="AAA_11"/>
    <property type="match status" value="2"/>
</dbReference>
<feature type="compositionally biased region" description="Acidic residues" evidence="5">
    <location>
        <begin position="749"/>
        <end position="788"/>
    </location>
</feature>
<feature type="region of interest" description="Disordered" evidence="5">
    <location>
        <begin position="680"/>
        <end position="788"/>
    </location>
</feature>
<dbReference type="FunFam" id="3.40.50.300:FF:000326">
    <property type="entry name" value="P-loop containing nucleoside triphosphate hydrolase"/>
    <property type="match status" value="1"/>
</dbReference>
<dbReference type="Proteomes" id="UP001620645">
    <property type="component" value="Unassembled WGS sequence"/>
</dbReference>
<proteinExistence type="predicted"/>
<dbReference type="InterPro" id="IPR045055">
    <property type="entry name" value="DNA2/NAM7-like"/>
</dbReference>
<feature type="compositionally biased region" description="Basic and acidic residues" evidence="5">
    <location>
        <begin position="702"/>
        <end position="713"/>
    </location>
</feature>
<dbReference type="InterPro" id="IPR027417">
    <property type="entry name" value="P-loop_NTPase"/>
</dbReference>
<evidence type="ECO:0000256" key="2">
    <source>
        <dbReference type="ARBA" id="ARBA00022801"/>
    </source>
</evidence>
<sequence length="788" mass="89222">MGSRRTVHGGLEIISLPRVPCSDADHELIHSRFNANRVAAHLMEEANEILEYLNQKEPPGLLAYAKKQKAYNRLLMLNDQIASEDNKTGPHTVKLCSRSRTGASVYGVQLSIDYCERNSNDIKASPVIILEPYEQQQSRQNMQYYDPYYKGRVISTDEKKQTIHFLPFFRTMPEGNYMVRFLPSQFVYNSRNHIMNELQDNQRPYRFLIFPPPLDEKLTVEQYVELRDLAISKCQFMSDRFNTEQRQAIVAIANAIEFRISSENDNILPFILHGPPGTGKTTTLVEACRLMVTQFDTGRILVCTPSNTAADLFAHELIHVAGIDTSKVFRMYALTHPTSELNDALRDIAFIRPNTEMVDQFGIPPAKELMKYRIIVSTLLCSTYLALGGMKQQFSHIIIDEAGQASELDTLVPIVGLLGSFGAGIKIVLAGDPCQLGPVEMVDYFKKIGISSSLIERYESNPNYKDDPRIVTMLRANYRSHASIIDVPSRLFYANQMYVPEDAQPRDALATWKALPKQGFPILWHHANEPEEREMDGHSFANRGEQDIILDYVKRVCTELHVKPSDIGVVTPYNYQVRRLRHKLSTEHKGVTVDTVERYQGSQRRVIIVSTVRNNEKEAIGFLMSDKRFNTIITRAEELLIIVGNAKVMMRDSSWKEMIDYCRKNGATVDMPSEAELFPSGQFQNGVLSDSDKSSSSSSSEVDEKERTDELVKKGTTSATAAEQQNLRAKASSAEEEDEEDSSVAGETTTEDDDEEEDDEDEDDFDESSSSGDEDEFLTDTDEEEQQH</sequence>
<protein>
    <recommendedName>
        <fullName evidence="10">RNA helicase</fullName>
    </recommendedName>
</protein>
<dbReference type="PANTHER" id="PTHR10887:SF322">
    <property type="entry name" value="HELICASE MOV-10"/>
    <property type="match status" value="1"/>
</dbReference>
<feature type="domain" description="DNA2/NAM7 helicase-like C-terminal" evidence="7">
    <location>
        <begin position="451"/>
        <end position="647"/>
    </location>
</feature>
<evidence type="ECO:0000259" key="6">
    <source>
        <dbReference type="Pfam" id="PF13086"/>
    </source>
</evidence>
<evidence type="ECO:0000313" key="9">
    <source>
        <dbReference type="Proteomes" id="UP001620645"/>
    </source>
</evidence>
<keyword evidence="9" id="KW-1185">Reference proteome</keyword>
<dbReference type="GO" id="GO:0016787">
    <property type="term" value="F:hydrolase activity"/>
    <property type="evidence" value="ECO:0007669"/>
    <property type="project" value="UniProtKB-KW"/>
</dbReference>
<evidence type="ECO:0000256" key="5">
    <source>
        <dbReference type="SAM" id="MobiDB-lite"/>
    </source>
</evidence>
<accession>A0ABD2JHK7</accession>
<dbReference type="AlphaFoldDB" id="A0ABD2JHK7"/>
<dbReference type="CDD" id="cd18808">
    <property type="entry name" value="SF1_C_Upf1"/>
    <property type="match status" value="1"/>
</dbReference>
<evidence type="ECO:0000256" key="3">
    <source>
        <dbReference type="ARBA" id="ARBA00022806"/>
    </source>
</evidence>
<reference evidence="8 9" key="1">
    <citation type="submission" date="2024-10" db="EMBL/GenBank/DDBJ databases">
        <authorList>
            <person name="Kim D."/>
        </authorList>
    </citation>
    <scope>NUCLEOTIDE SEQUENCE [LARGE SCALE GENOMIC DNA]</scope>
    <source>
        <strain evidence="8">Taebaek</strain>
    </source>
</reference>
<gene>
    <name evidence="8" type="ORF">niasHS_006555</name>
</gene>
<dbReference type="InterPro" id="IPR041679">
    <property type="entry name" value="DNA2/NAM7-like_C"/>
</dbReference>
<feature type="domain" description="DNA2/NAM7 helicase helicase" evidence="6">
    <location>
        <begin position="368"/>
        <end position="439"/>
    </location>
</feature>
<dbReference type="GO" id="GO:0004386">
    <property type="term" value="F:helicase activity"/>
    <property type="evidence" value="ECO:0007669"/>
    <property type="project" value="UniProtKB-KW"/>
</dbReference>
<dbReference type="Pfam" id="PF13087">
    <property type="entry name" value="AAA_12"/>
    <property type="match status" value="1"/>
</dbReference>
<organism evidence="8 9">
    <name type="scientific">Heterodera schachtii</name>
    <name type="common">Sugarbeet cyst nematode worm</name>
    <name type="synonym">Tylenchus schachtii</name>
    <dbReference type="NCBI Taxonomy" id="97005"/>
    <lineage>
        <taxon>Eukaryota</taxon>
        <taxon>Metazoa</taxon>
        <taxon>Ecdysozoa</taxon>
        <taxon>Nematoda</taxon>
        <taxon>Chromadorea</taxon>
        <taxon>Rhabditida</taxon>
        <taxon>Tylenchina</taxon>
        <taxon>Tylenchomorpha</taxon>
        <taxon>Tylenchoidea</taxon>
        <taxon>Heteroderidae</taxon>
        <taxon>Heteroderinae</taxon>
        <taxon>Heterodera</taxon>
    </lineage>
</organism>
<evidence type="ECO:0000256" key="1">
    <source>
        <dbReference type="ARBA" id="ARBA00022741"/>
    </source>
</evidence>
<evidence type="ECO:0000259" key="7">
    <source>
        <dbReference type="Pfam" id="PF13087"/>
    </source>
</evidence>
<dbReference type="PANTHER" id="PTHR10887">
    <property type="entry name" value="DNA2/NAM7 HELICASE FAMILY"/>
    <property type="match status" value="1"/>
</dbReference>
<keyword evidence="1" id="KW-0547">Nucleotide-binding</keyword>
<evidence type="ECO:0000313" key="8">
    <source>
        <dbReference type="EMBL" id="KAL3090103.1"/>
    </source>
</evidence>
<name>A0ABD2JHK7_HETSC</name>
<comment type="caution">
    <text evidence="8">The sequence shown here is derived from an EMBL/GenBank/DDBJ whole genome shotgun (WGS) entry which is preliminary data.</text>
</comment>
<dbReference type="InterPro" id="IPR047187">
    <property type="entry name" value="SF1_C_Upf1"/>
</dbReference>
<dbReference type="SUPFAM" id="SSF52540">
    <property type="entry name" value="P-loop containing nucleoside triphosphate hydrolases"/>
    <property type="match status" value="1"/>
</dbReference>
<keyword evidence="3" id="KW-0347">Helicase</keyword>
<keyword evidence="2" id="KW-0378">Hydrolase</keyword>
<evidence type="ECO:0008006" key="10">
    <source>
        <dbReference type="Google" id="ProtNLM"/>
    </source>
</evidence>
<keyword evidence="4" id="KW-0067">ATP-binding</keyword>
<dbReference type="Gene3D" id="3.40.50.300">
    <property type="entry name" value="P-loop containing nucleotide triphosphate hydrolases"/>
    <property type="match status" value="2"/>
</dbReference>
<dbReference type="InterPro" id="IPR041677">
    <property type="entry name" value="DNA2/NAM7_AAA_11"/>
</dbReference>
<dbReference type="GO" id="GO:0005524">
    <property type="term" value="F:ATP binding"/>
    <property type="evidence" value="ECO:0007669"/>
    <property type="project" value="UniProtKB-KW"/>
</dbReference>
<feature type="compositionally biased region" description="Polar residues" evidence="5">
    <location>
        <begin position="715"/>
        <end position="727"/>
    </location>
</feature>
<dbReference type="GO" id="GO:0005694">
    <property type="term" value="C:chromosome"/>
    <property type="evidence" value="ECO:0007669"/>
    <property type="project" value="UniProtKB-ARBA"/>
</dbReference>
<feature type="domain" description="DNA2/NAM7 helicase helicase" evidence="6">
    <location>
        <begin position="241"/>
        <end position="335"/>
    </location>
</feature>
<dbReference type="EMBL" id="JBICCN010000143">
    <property type="protein sequence ID" value="KAL3090103.1"/>
    <property type="molecule type" value="Genomic_DNA"/>
</dbReference>